<evidence type="ECO:0000256" key="1">
    <source>
        <dbReference type="SAM" id="SignalP"/>
    </source>
</evidence>
<accession>A0A7R9QM58</accession>
<sequence>MFSVLCFPSLLIFISPAVAEIGLSISPFAPSVHQPSHHQFVLTCKGFGAVSSVHTCSRLTLPLLLQEPNLFSNLRWFDPRGEEITRTYSKATNADIRVEELQFGVILLHFLNPFPDNSGQYRCSATFQHS</sequence>
<protein>
    <recommendedName>
        <fullName evidence="2">Ig-like domain-containing protein</fullName>
    </recommendedName>
</protein>
<dbReference type="OrthoDB" id="6526210at2759"/>
<reference evidence="3" key="1">
    <citation type="submission" date="2020-11" db="EMBL/GenBank/DDBJ databases">
        <authorList>
            <person name="Tran Van P."/>
        </authorList>
    </citation>
    <scope>NUCLEOTIDE SEQUENCE</scope>
</reference>
<feature type="chain" id="PRO_5035593266" description="Ig-like domain-containing protein" evidence="1">
    <location>
        <begin position="20"/>
        <end position="130"/>
    </location>
</feature>
<name>A0A7R9QM58_9ACAR</name>
<dbReference type="Proteomes" id="UP000759131">
    <property type="component" value="Unassembled WGS sequence"/>
</dbReference>
<keyword evidence="1" id="KW-0732">Signal</keyword>
<feature type="domain" description="Ig-like" evidence="2">
    <location>
        <begin position="8"/>
        <end position="130"/>
    </location>
</feature>
<dbReference type="InterPro" id="IPR007110">
    <property type="entry name" value="Ig-like_dom"/>
</dbReference>
<evidence type="ECO:0000259" key="2">
    <source>
        <dbReference type="PROSITE" id="PS50835"/>
    </source>
</evidence>
<gene>
    <name evidence="3" type="ORF">OSB1V03_LOCUS23243</name>
</gene>
<dbReference type="EMBL" id="OC910831">
    <property type="protein sequence ID" value="CAD7651209.1"/>
    <property type="molecule type" value="Genomic_DNA"/>
</dbReference>
<dbReference type="AlphaFoldDB" id="A0A7R9QM58"/>
<organism evidence="3">
    <name type="scientific">Medioppia subpectinata</name>
    <dbReference type="NCBI Taxonomy" id="1979941"/>
    <lineage>
        <taxon>Eukaryota</taxon>
        <taxon>Metazoa</taxon>
        <taxon>Ecdysozoa</taxon>
        <taxon>Arthropoda</taxon>
        <taxon>Chelicerata</taxon>
        <taxon>Arachnida</taxon>
        <taxon>Acari</taxon>
        <taxon>Acariformes</taxon>
        <taxon>Sarcoptiformes</taxon>
        <taxon>Oribatida</taxon>
        <taxon>Brachypylina</taxon>
        <taxon>Oppioidea</taxon>
        <taxon>Oppiidae</taxon>
        <taxon>Medioppia</taxon>
    </lineage>
</organism>
<keyword evidence="4" id="KW-1185">Reference proteome</keyword>
<evidence type="ECO:0000313" key="4">
    <source>
        <dbReference type="Proteomes" id="UP000759131"/>
    </source>
</evidence>
<dbReference type="PROSITE" id="PS50835">
    <property type="entry name" value="IG_LIKE"/>
    <property type="match status" value="1"/>
</dbReference>
<dbReference type="EMBL" id="CAJPIZ010056256">
    <property type="protein sequence ID" value="CAG2123298.1"/>
    <property type="molecule type" value="Genomic_DNA"/>
</dbReference>
<feature type="non-terminal residue" evidence="3">
    <location>
        <position position="1"/>
    </location>
</feature>
<feature type="signal peptide" evidence="1">
    <location>
        <begin position="1"/>
        <end position="19"/>
    </location>
</feature>
<evidence type="ECO:0000313" key="3">
    <source>
        <dbReference type="EMBL" id="CAD7651209.1"/>
    </source>
</evidence>
<proteinExistence type="predicted"/>